<evidence type="ECO:0000256" key="9">
    <source>
        <dbReference type="PIRNR" id="PIRNR003128"/>
    </source>
</evidence>
<evidence type="ECO:0000256" key="3">
    <source>
        <dbReference type="ARBA" id="ARBA00021315"/>
    </source>
</evidence>
<dbReference type="Pfam" id="PF02463">
    <property type="entry name" value="SMC_N"/>
    <property type="match status" value="1"/>
</dbReference>
<proteinExistence type="inferred from homology"/>
<dbReference type="PANTHER" id="PTHR11059">
    <property type="entry name" value="DNA REPAIR PROTEIN RECN"/>
    <property type="match status" value="1"/>
</dbReference>
<feature type="coiled-coil region" evidence="10">
    <location>
        <begin position="166"/>
        <end position="200"/>
    </location>
</feature>
<evidence type="ECO:0000313" key="14">
    <source>
        <dbReference type="Proteomes" id="UP000248798"/>
    </source>
</evidence>
<comment type="function">
    <text evidence="1 9">May be involved in recombinational repair of damaged DNA.</text>
</comment>
<keyword evidence="10" id="KW-0175">Coiled coil</keyword>
<dbReference type="FunFam" id="3.40.50.300:FF:000356">
    <property type="entry name" value="DNA repair protein RecN"/>
    <property type="match status" value="1"/>
</dbReference>
<sequence length="569" mass="62557">MLHALAIKNFAIIEDLRIEFGPGLSVLTGETGAGKSIIIQAVNLLLGSRASADLVRTGKDHAELEAVFDIAPDSHAARLMADQDMDIDDGLIIRRVVSAEGKSKIYINARQTTLDFLKQVTENIAGVSSQHAHQGLLKEDQHLDILDEFAQTLDLRRDVAGLYRQIVPLKKEIANLKAGKEKAEKELELLQFQVDEIETASIQPGEDDELIQKRGQLQNAAQIFESVNSAVHNLYDREGSVLDQISGMSARFGRFCDTDENLGALARRLDEISYELQDLVSELRSFAAGIDLDPQSLDQVDRRLDQIVKLKRKYGGSIDTIFEQYRNMSEHLADIQGLEGRIEQLEQEQKGLVDRIRQKSKALSMRRQNEGLALAGLAKAELGALDMGRASFEVDFSTDPGVDPDELVTADNEKIFATGMDRVRFLLTPNPGEAPKPLAKIASGGELSRIVLALKAVLCRGQSFETLIFDEVDAGIGGATSDKVGLKLKELGRVQQVICITHLAQIARYGNHQFRITKQVSGGRTATRITSLTCQEDRVKELARMIGGSRITDATLAHARELLDTAGES</sequence>
<organism evidence="13 14">
    <name type="scientific">Desulfobacter hydrogenophilus</name>
    <dbReference type="NCBI Taxonomy" id="2291"/>
    <lineage>
        <taxon>Bacteria</taxon>
        <taxon>Pseudomonadati</taxon>
        <taxon>Thermodesulfobacteriota</taxon>
        <taxon>Desulfobacteria</taxon>
        <taxon>Desulfobacterales</taxon>
        <taxon>Desulfobacteraceae</taxon>
        <taxon>Desulfobacter</taxon>
    </lineage>
</organism>
<comment type="similarity">
    <text evidence="2 9">Belongs to the RecN family.</text>
</comment>
<dbReference type="GO" id="GO:0006281">
    <property type="term" value="P:DNA repair"/>
    <property type="evidence" value="ECO:0007669"/>
    <property type="project" value="UniProtKB-KW"/>
</dbReference>
<dbReference type="InterPro" id="IPR004604">
    <property type="entry name" value="DNA_recomb/repair_RecN"/>
</dbReference>
<dbReference type="EMBL" id="CP036313">
    <property type="protein sequence ID" value="QBH11844.1"/>
    <property type="molecule type" value="Genomic_DNA"/>
</dbReference>
<keyword evidence="15" id="KW-1185">Reference proteome</keyword>
<keyword evidence="7 9" id="KW-0234">DNA repair</keyword>
<dbReference type="EMBL" id="QLNI01000064">
    <property type="protein sequence ID" value="RAM00109.1"/>
    <property type="molecule type" value="Genomic_DNA"/>
</dbReference>
<keyword evidence="5 9" id="KW-0227">DNA damage</keyword>
<dbReference type="AlphaFoldDB" id="A0A328F6X6"/>
<evidence type="ECO:0000256" key="2">
    <source>
        <dbReference type="ARBA" id="ARBA00009441"/>
    </source>
</evidence>
<evidence type="ECO:0000256" key="1">
    <source>
        <dbReference type="ARBA" id="ARBA00003618"/>
    </source>
</evidence>
<accession>A0A328F6X6</accession>
<dbReference type="PANTHER" id="PTHR11059:SF0">
    <property type="entry name" value="DNA REPAIR PROTEIN RECN"/>
    <property type="match status" value="1"/>
</dbReference>
<evidence type="ECO:0000313" key="15">
    <source>
        <dbReference type="Proteomes" id="UP000293902"/>
    </source>
</evidence>
<dbReference type="GO" id="GO:0006310">
    <property type="term" value="P:DNA recombination"/>
    <property type="evidence" value="ECO:0007669"/>
    <property type="project" value="InterPro"/>
</dbReference>
<dbReference type="NCBIfam" id="NF008121">
    <property type="entry name" value="PRK10869.1"/>
    <property type="match status" value="1"/>
</dbReference>
<evidence type="ECO:0000256" key="6">
    <source>
        <dbReference type="ARBA" id="ARBA00022840"/>
    </source>
</evidence>
<evidence type="ECO:0000256" key="4">
    <source>
        <dbReference type="ARBA" id="ARBA00022741"/>
    </source>
</evidence>
<feature type="coiled-coil region" evidence="10">
    <location>
        <begin position="328"/>
        <end position="362"/>
    </location>
</feature>
<dbReference type="OrthoDB" id="9806954at2"/>
<dbReference type="SUPFAM" id="SSF52540">
    <property type="entry name" value="P-loop containing nucleoside triphosphate hydrolases"/>
    <property type="match status" value="2"/>
</dbReference>
<evidence type="ECO:0000313" key="13">
    <source>
        <dbReference type="EMBL" id="RAM00109.1"/>
    </source>
</evidence>
<dbReference type="PIRSF" id="PIRSF003128">
    <property type="entry name" value="RecN"/>
    <property type="match status" value="1"/>
</dbReference>
<evidence type="ECO:0000256" key="5">
    <source>
        <dbReference type="ARBA" id="ARBA00022763"/>
    </source>
</evidence>
<dbReference type="Proteomes" id="UP000248798">
    <property type="component" value="Unassembled WGS sequence"/>
</dbReference>
<dbReference type="GO" id="GO:0009432">
    <property type="term" value="P:SOS response"/>
    <property type="evidence" value="ECO:0007669"/>
    <property type="project" value="TreeGrafter"/>
</dbReference>
<dbReference type="Proteomes" id="UP000293902">
    <property type="component" value="Chromosome"/>
</dbReference>
<evidence type="ECO:0000313" key="12">
    <source>
        <dbReference type="EMBL" id="QBH11844.1"/>
    </source>
</evidence>
<evidence type="ECO:0000259" key="11">
    <source>
        <dbReference type="Pfam" id="PF02463"/>
    </source>
</evidence>
<keyword evidence="6" id="KW-0067">ATP-binding</keyword>
<dbReference type="GO" id="GO:0043590">
    <property type="term" value="C:bacterial nucleoid"/>
    <property type="evidence" value="ECO:0007669"/>
    <property type="project" value="TreeGrafter"/>
</dbReference>
<dbReference type="CDD" id="cd03241">
    <property type="entry name" value="ABC_RecN"/>
    <property type="match status" value="2"/>
</dbReference>
<dbReference type="InterPro" id="IPR003395">
    <property type="entry name" value="RecF/RecN/SMC_N"/>
</dbReference>
<dbReference type="FunFam" id="3.40.50.300:FF:000319">
    <property type="entry name" value="DNA repair protein RecN"/>
    <property type="match status" value="1"/>
</dbReference>
<reference evidence="13 14" key="1">
    <citation type="submission" date="2018-06" db="EMBL/GenBank/DDBJ databases">
        <title>Complete Genome Sequence of Desulfobacter hydrogenophilus (DSM3380).</title>
        <authorList>
            <person name="Marietou A."/>
            <person name="Schreiber L."/>
            <person name="Marshall I."/>
            <person name="Jorgensen B."/>
        </authorList>
    </citation>
    <scope>NUCLEOTIDE SEQUENCE [LARGE SCALE GENOMIC DNA]</scope>
    <source>
        <strain evidence="13 14">DSM 3380</strain>
    </source>
</reference>
<protein>
    <recommendedName>
        <fullName evidence="3 9">DNA repair protein RecN</fullName>
    </recommendedName>
    <alternativeName>
        <fullName evidence="8 9">Recombination protein N</fullName>
    </alternativeName>
</protein>
<keyword evidence="4" id="KW-0547">Nucleotide-binding</keyword>
<evidence type="ECO:0000256" key="8">
    <source>
        <dbReference type="ARBA" id="ARBA00033408"/>
    </source>
</evidence>
<dbReference type="GO" id="GO:0005524">
    <property type="term" value="F:ATP binding"/>
    <property type="evidence" value="ECO:0007669"/>
    <property type="project" value="UniProtKB-KW"/>
</dbReference>
<feature type="domain" description="RecF/RecN/SMC N-terminal" evidence="11">
    <location>
        <begin position="2"/>
        <end position="520"/>
    </location>
</feature>
<reference evidence="12 15" key="2">
    <citation type="submission" date="2019-02" db="EMBL/GenBank/DDBJ databases">
        <title>Complete genome sequence of Desulfobacter hydrogenophilus AcRS1.</title>
        <authorList>
            <person name="Marietou A."/>
            <person name="Lund M.B."/>
            <person name="Marshall I.P.G."/>
            <person name="Schreiber L."/>
            <person name="Jorgensen B."/>
        </authorList>
    </citation>
    <scope>NUCLEOTIDE SEQUENCE [LARGE SCALE GENOMIC DNA]</scope>
    <source>
        <strain evidence="12 15">AcRS1</strain>
    </source>
</reference>
<evidence type="ECO:0000256" key="10">
    <source>
        <dbReference type="SAM" id="Coils"/>
    </source>
</evidence>
<dbReference type="NCBIfam" id="TIGR00634">
    <property type="entry name" value="recN"/>
    <property type="match status" value="1"/>
</dbReference>
<dbReference type="InterPro" id="IPR027417">
    <property type="entry name" value="P-loop_NTPase"/>
</dbReference>
<dbReference type="Gene3D" id="3.40.50.300">
    <property type="entry name" value="P-loop containing nucleotide triphosphate hydrolases"/>
    <property type="match status" value="2"/>
</dbReference>
<gene>
    <name evidence="13" type="primary">recN</name>
    <name evidence="13" type="ORF">DO021_20775</name>
    <name evidence="12" type="ORF">EYB58_02225</name>
</gene>
<evidence type="ECO:0000256" key="7">
    <source>
        <dbReference type="ARBA" id="ARBA00023204"/>
    </source>
</evidence>
<dbReference type="RefSeq" id="WP_111960246.1">
    <property type="nucleotide sequence ID" value="NZ_CP036313.1"/>
</dbReference>
<name>A0A328F6X6_9BACT</name>